<dbReference type="Pfam" id="PF00782">
    <property type="entry name" value="DSPc"/>
    <property type="match status" value="1"/>
</dbReference>
<dbReference type="InterPro" id="IPR000340">
    <property type="entry name" value="Dual-sp_phosphatase_cat-dom"/>
</dbReference>
<evidence type="ECO:0000313" key="5">
    <source>
        <dbReference type="EMBL" id="OQR99864.1"/>
    </source>
</evidence>
<dbReference type="InterPro" id="IPR016130">
    <property type="entry name" value="Tyr_Pase_AS"/>
</dbReference>
<dbReference type="InterPro" id="IPR029021">
    <property type="entry name" value="Prot-tyrosine_phosphatase-like"/>
</dbReference>
<evidence type="ECO:0000259" key="4">
    <source>
        <dbReference type="PROSITE" id="PS50056"/>
    </source>
</evidence>
<dbReference type="AlphaFoldDB" id="A0A1V9ZPE9"/>
<feature type="domain" description="Tyrosine-protein phosphatase" evidence="3">
    <location>
        <begin position="53"/>
        <end position="205"/>
    </location>
</feature>
<accession>A0A1V9ZPE9</accession>
<evidence type="ECO:0000256" key="2">
    <source>
        <dbReference type="ARBA" id="ARBA00022912"/>
    </source>
</evidence>
<dbReference type="InterPro" id="IPR020422">
    <property type="entry name" value="TYR_PHOSPHATASE_DUAL_dom"/>
</dbReference>
<dbReference type="FunFam" id="3.90.190.10:FF:000157">
    <property type="entry name" value="Protein-tyrosine phosphatase"/>
    <property type="match status" value="1"/>
</dbReference>
<dbReference type="Gene3D" id="3.90.190.10">
    <property type="entry name" value="Protein tyrosine phosphatase superfamily"/>
    <property type="match status" value="1"/>
</dbReference>
<comment type="caution">
    <text evidence="5">The sequence shown here is derived from an EMBL/GenBank/DDBJ whole genome shotgun (WGS) entry which is preliminary data.</text>
</comment>
<dbReference type="PROSITE" id="PS50056">
    <property type="entry name" value="TYR_PHOSPHATASE_2"/>
    <property type="match status" value="1"/>
</dbReference>
<evidence type="ECO:0000313" key="6">
    <source>
        <dbReference type="Proteomes" id="UP000243217"/>
    </source>
</evidence>
<dbReference type="SUPFAM" id="SSF52799">
    <property type="entry name" value="(Phosphotyrosine protein) phosphatases II"/>
    <property type="match status" value="1"/>
</dbReference>
<dbReference type="PROSITE" id="PS50054">
    <property type="entry name" value="TYR_PHOSPHATASE_DUAL"/>
    <property type="match status" value="1"/>
</dbReference>
<dbReference type="Proteomes" id="UP000243217">
    <property type="component" value="Unassembled WGS sequence"/>
</dbReference>
<feature type="domain" description="Tyrosine specific protein phosphatases" evidence="4">
    <location>
        <begin position="120"/>
        <end position="178"/>
    </location>
</feature>
<dbReference type="InterPro" id="IPR000387">
    <property type="entry name" value="Tyr_Pase_dom"/>
</dbReference>
<gene>
    <name evidence="5" type="ORF">THRCLA_06353</name>
</gene>
<proteinExistence type="predicted"/>
<dbReference type="EMBL" id="JNBS01001779">
    <property type="protein sequence ID" value="OQR99864.1"/>
    <property type="molecule type" value="Genomic_DNA"/>
</dbReference>
<name>A0A1V9ZPE9_9STRA</name>
<dbReference type="PANTHER" id="PTHR46274">
    <property type="entry name" value="PHOSPHATIDYLINOSITOL PHOSPHATASE"/>
    <property type="match status" value="1"/>
</dbReference>
<dbReference type="GO" id="GO:0004721">
    <property type="term" value="F:phosphoprotein phosphatase activity"/>
    <property type="evidence" value="ECO:0007669"/>
    <property type="project" value="UniProtKB-KW"/>
</dbReference>
<dbReference type="PANTHER" id="PTHR46274:SF6">
    <property type="entry name" value="TYR_PHOSPHATASE_2 DOMAIN-CONTAINING PROTEIN"/>
    <property type="match status" value="1"/>
</dbReference>
<keyword evidence="2" id="KW-0904">Protein phosphatase</keyword>
<protein>
    <submittedName>
        <fullName evidence="5">Uncharacterized protein</fullName>
    </submittedName>
</protein>
<dbReference type="SMART" id="SM00195">
    <property type="entry name" value="DSPc"/>
    <property type="match status" value="1"/>
</dbReference>
<sequence length="205" mass="23676">MTSNTIVLPLTLCGVLYVAFQLHLLPPSFARIVGRITFFPTLPLTYLARRLNYYTLIDSHVFLGAVPLVFLDHVKELHARGVRAVVNLCDEYQGPISAYRAMGIKQLWLPTVDHTEPTLQDIEKAMEFIQFHKERGSRVYVHCKAGAGRSAAIAYCWLLQQHLNWSLKETQEYLNEKRRVRKSLFRQTNIVAFYDSLHQDTLTRN</sequence>
<dbReference type="PROSITE" id="PS00383">
    <property type="entry name" value="TYR_PHOSPHATASE_1"/>
    <property type="match status" value="1"/>
</dbReference>
<organism evidence="5 6">
    <name type="scientific">Thraustotheca clavata</name>
    <dbReference type="NCBI Taxonomy" id="74557"/>
    <lineage>
        <taxon>Eukaryota</taxon>
        <taxon>Sar</taxon>
        <taxon>Stramenopiles</taxon>
        <taxon>Oomycota</taxon>
        <taxon>Saprolegniomycetes</taxon>
        <taxon>Saprolegniales</taxon>
        <taxon>Achlyaceae</taxon>
        <taxon>Thraustotheca</taxon>
    </lineage>
</organism>
<keyword evidence="6" id="KW-1185">Reference proteome</keyword>
<dbReference type="OrthoDB" id="273181at2759"/>
<evidence type="ECO:0000256" key="1">
    <source>
        <dbReference type="ARBA" id="ARBA00022801"/>
    </source>
</evidence>
<evidence type="ECO:0000259" key="3">
    <source>
        <dbReference type="PROSITE" id="PS50054"/>
    </source>
</evidence>
<keyword evidence="1" id="KW-0378">Hydrolase</keyword>
<reference evidence="5 6" key="1">
    <citation type="journal article" date="2014" name="Genome Biol. Evol.">
        <title>The secreted proteins of Achlya hypogyna and Thraustotheca clavata identify the ancestral oomycete secretome and reveal gene acquisitions by horizontal gene transfer.</title>
        <authorList>
            <person name="Misner I."/>
            <person name="Blouin N."/>
            <person name="Leonard G."/>
            <person name="Richards T.A."/>
            <person name="Lane C.E."/>
        </authorList>
    </citation>
    <scope>NUCLEOTIDE SEQUENCE [LARGE SCALE GENOMIC DNA]</scope>
    <source>
        <strain evidence="5 6">ATCC 34112</strain>
    </source>
</reference>